<evidence type="ECO:0000256" key="3">
    <source>
        <dbReference type="ARBA" id="ARBA00022691"/>
    </source>
</evidence>
<dbReference type="EMBL" id="JBHUDD010000156">
    <property type="protein sequence ID" value="MFD1511299.1"/>
    <property type="molecule type" value="Genomic_DNA"/>
</dbReference>
<dbReference type="PANTHER" id="PTHR22807:SF53">
    <property type="entry name" value="RIBOSOMAL RNA SMALL SUBUNIT METHYLTRANSFERASE B-RELATED"/>
    <property type="match status" value="1"/>
</dbReference>
<feature type="binding site" evidence="5">
    <location>
        <position position="272"/>
    </location>
    <ligand>
        <name>S-adenosyl-L-methionine</name>
        <dbReference type="ChEBI" id="CHEBI:59789"/>
    </ligand>
</feature>
<dbReference type="SUPFAM" id="SSF53335">
    <property type="entry name" value="S-adenosyl-L-methionine-dependent methyltransferases"/>
    <property type="match status" value="1"/>
</dbReference>
<name>A0ABW4EMK3_9RHOB</name>
<reference evidence="8" key="1">
    <citation type="journal article" date="2019" name="Int. J. Syst. Evol. Microbiol.">
        <title>The Global Catalogue of Microorganisms (GCM) 10K type strain sequencing project: providing services to taxonomists for standard genome sequencing and annotation.</title>
        <authorList>
            <consortium name="The Broad Institute Genomics Platform"/>
            <consortium name="The Broad Institute Genome Sequencing Center for Infectious Disease"/>
            <person name="Wu L."/>
            <person name="Ma J."/>
        </authorList>
    </citation>
    <scope>NUCLEOTIDE SEQUENCE [LARGE SCALE GENOMIC DNA]</scope>
    <source>
        <strain evidence="8">CGMCC 1.12477</strain>
    </source>
</reference>
<dbReference type="Gene3D" id="3.40.50.150">
    <property type="entry name" value="Vaccinia Virus protein VP39"/>
    <property type="match status" value="1"/>
</dbReference>
<dbReference type="GO" id="GO:0008168">
    <property type="term" value="F:methyltransferase activity"/>
    <property type="evidence" value="ECO:0007669"/>
    <property type="project" value="UniProtKB-KW"/>
</dbReference>
<feature type="binding site" evidence="5">
    <location>
        <position position="288"/>
    </location>
    <ligand>
        <name>S-adenosyl-L-methionine</name>
        <dbReference type="ChEBI" id="CHEBI:59789"/>
    </ligand>
</feature>
<dbReference type="Proteomes" id="UP001597186">
    <property type="component" value="Unassembled WGS sequence"/>
</dbReference>
<dbReference type="GO" id="GO:0032259">
    <property type="term" value="P:methylation"/>
    <property type="evidence" value="ECO:0007669"/>
    <property type="project" value="UniProtKB-KW"/>
</dbReference>
<organism evidence="7 8">
    <name type="scientific">Lacimonas salitolerans</name>
    <dbReference type="NCBI Taxonomy" id="1323750"/>
    <lineage>
        <taxon>Bacteria</taxon>
        <taxon>Pseudomonadati</taxon>
        <taxon>Pseudomonadota</taxon>
        <taxon>Alphaproteobacteria</taxon>
        <taxon>Rhodobacterales</taxon>
        <taxon>Paracoccaceae</taxon>
        <taxon>Lacimonas</taxon>
    </lineage>
</organism>
<dbReference type="EC" id="2.1.1.-" evidence="7"/>
<proteinExistence type="inferred from homology"/>
<comment type="caution">
    <text evidence="5">Lacks conserved residue(s) required for the propagation of feature annotation.</text>
</comment>
<dbReference type="PROSITE" id="PS51686">
    <property type="entry name" value="SAM_MT_RSMB_NOP"/>
    <property type="match status" value="1"/>
</dbReference>
<dbReference type="InterPro" id="IPR023267">
    <property type="entry name" value="RCMT"/>
</dbReference>
<dbReference type="InterPro" id="IPR029063">
    <property type="entry name" value="SAM-dependent_MTases_sf"/>
</dbReference>
<accession>A0ABW4EMK3</accession>
<sequence>MTPGARVAAAIEILDIIRTGAPAEAALTRWARGSRFAGSKDRAAVRDHVYDVLRRWRSCAALGGAEDGRSLMLGLLRGSDMDPAALFTGDGHAPNPLTDEEKTAGDAPQGVVAADLPDWLWPHWCDSLGAQAGAVAEVMRHRAPVMLRVNSARTTREDARKALQDQGVISRTSDVSPTALVVTEGARRVALSEAYASGLVELQDGASQALVDELSVPKGSAILDFCAGGGGKALAMAARFGAPVLAHDAIPARMKDLPARAARAGAQVEPVDIDTVRARAPFDLVLTDVPCSGSGAWRRAPEGKWTLTQARLDELNATQDAILDEAAALVGASGVLAYATCSVLECENVARVAAFLTRHRDWYLLRDRAWLPGSEGDGFFLALLAKRQQ</sequence>
<dbReference type="InterPro" id="IPR054728">
    <property type="entry name" value="RsmB-like_ferredoxin"/>
</dbReference>
<keyword evidence="1 5" id="KW-0489">Methyltransferase</keyword>
<evidence type="ECO:0000256" key="5">
    <source>
        <dbReference type="PROSITE-ProRule" id="PRU01023"/>
    </source>
</evidence>
<protein>
    <submittedName>
        <fullName evidence="7">RsmB/NOP family class I SAM-dependent RNA methyltransferase</fullName>
        <ecNumber evidence="7">2.1.1.-</ecNumber>
    </submittedName>
</protein>
<feature type="binding site" evidence="5">
    <location>
        <position position="248"/>
    </location>
    <ligand>
        <name>S-adenosyl-L-methionine</name>
        <dbReference type="ChEBI" id="CHEBI:59789"/>
    </ligand>
</feature>
<dbReference type="InterPro" id="IPR001678">
    <property type="entry name" value="MeTrfase_RsmB-F_NOP2_dom"/>
</dbReference>
<evidence type="ECO:0000313" key="8">
    <source>
        <dbReference type="Proteomes" id="UP001597186"/>
    </source>
</evidence>
<dbReference type="PRINTS" id="PR02008">
    <property type="entry name" value="RCMTFAMILY"/>
</dbReference>
<comment type="caution">
    <text evidence="7">The sequence shown here is derived from an EMBL/GenBank/DDBJ whole genome shotgun (WGS) entry which is preliminary data.</text>
</comment>
<dbReference type="RefSeq" id="WP_379918345.1">
    <property type="nucleotide sequence ID" value="NZ_JBHUDD010000156.1"/>
</dbReference>
<gene>
    <name evidence="7" type="ORF">ACFTOW_18110</name>
</gene>
<feature type="domain" description="SAM-dependent MTase RsmB/NOP-type" evidence="6">
    <location>
        <begin position="135"/>
        <end position="389"/>
    </location>
</feature>
<evidence type="ECO:0000256" key="1">
    <source>
        <dbReference type="ARBA" id="ARBA00022603"/>
    </source>
</evidence>
<keyword evidence="8" id="KW-1185">Reference proteome</keyword>
<dbReference type="Pfam" id="PF22458">
    <property type="entry name" value="RsmF-B_ferredox"/>
    <property type="match status" value="1"/>
</dbReference>
<keyword evidence="2 5" id="KW-0808">Transferase</keyword>
<keyword evidence="3 5" id="KW-0949">S-adenosyl-L-methionine</keyword>
<evidence type="ECO:0000259" key="6">
    <source>
        <dbReference type="PROSITE" id="PS51686"/>
    </source>
</evidence>
<dbReference type="Pfam" id="PF01189">
    <property type="entry name" value="Methyltr_RsmB-F"/>
    <property type="match status" value="1"/>
</dbReference>
<evidence type="ECO:0000256" key="2">
    <source>
        <dbReference type="ARBA" id="ARBA00022679"/>
    </source>
</evidence>
<feature type="active site" description="Nucleophile" evidence="5">
    <location>
        <position position="341"/>
    </location>
</feature>
<dbReference type="PANTHER" id="PTHR22807">
    <property type="entry name" value="NOP2 YEAST -RELATED NOL1/NOP2/FMU SUN DOMAIN-CONTAINING"/>
    <property type="match status" value="1"/>
</dbReference>
<dbReference type="Gene3D" id="3.30.70.1170">
    <property type="entry name" value="Sun protein, domain 3"/>
    <property type="match status" value="1"/>
</dbReference>
<evidence type="ECO:0000313" key="7">
    <source>
        <dbReference type="EMBL" id="MFD1511299.1"/>
    </source>
</evidence>
<dbReference type="InterPro" id="IPR049560">
    <property type="entry name" value="MeTrfase_RsmB-F_NOP2_cat"/>
</dbReference>
<comment type="similarity">
    <text evidence="5">Belongs to the class I-like SAM-binding methyltransferase superfamily. RsmB/NOP family.</text>
</comment>
<keyword evidence="4 5" id="KW-0694">RNA-binding</keyword>
<evidence type="ECO:0000256" key="4">
    <source>
        <dbReference type="ARBA" id="ARBA00022884"/>
    </source>
</evidence>